<dbReference type="EMBL" id="JAFJMO010000001">
    <property type="protein sequence ID" value="KAJ8289062.1"/>
    <property type="molecule type" value="Genomic_DNA"/>
</dbReference>
<accession>A0A9Q1I7U2</accession>
<evidence type="ECO:0000313" key="1">
    <source>
        <dbReference type="EMBL" id="KAJ8289062.1"/>
    </source>
</evidence>
<dbReference type="AlphaFoldDB" id="A0A9Q1I7U2"/>
<reference evidence="1" key="1">
    <citation type="journal article" date="2023" name="Science">
        <title>Genome structures resolve the early diversification of teleost fishes.</title>
        <authorList>
            <person name="Parey E."/>
            <person name="Louis A."/>
            <person name="Montfort J."/>
            <person name="Bouchez O."/>
            <person name="Roques C."/>
            <person name="Iampietro C."/>
            <person name="Lluch J."/>
            <person name="Castinel A."/>
            <person name="Donnadieu C."/>
            <person name="Desvignes T."/>
            <person name="Floi Bucao C."/>
            <person name="Jouanno E."/>
            <person name="Wen M."/>
            <person name="Mejri S."/>
            <person name="Dirks R."/>
            <person name="Jansen H."/>
            <person name="Henkel C."/>
            <person name="Chen W.J."/>
            <person name="Zahm M."/>
            <person name="Cabau C."/>
            <person name="Klopp C."/>
            <person name="Thompson A.W."/>
            <person name="Robinson-Rechavi M."/>
            <person name="Braasch I."/>
            <person name="Lecointre G."/>
            <person name="Bobe J."/>
            <person name="Postlethwait J.H."/>
            <person name="Berthelot C."/>
            <person name="Roest Crollius H."/>
            <person name="Guiguen Y."/>
        </authorList>
    </citation>
    <scope>NUCLEOTIDE SEQUENCE</scope>
    <source>
        <strain evidence="1">Concon-B</strain>
    </source>
</reference>
<protein>
    <submittedName>
        <fullName evidence="1">Uncharacterized protein</fullName>
    </submittedName>
</protein>
<dbReference type="Proteomes" id="UP001152803">
    <property type="component" value="Unassembled WGS sequence"/>
</dbReference>
<organism evidence="1 2">
    <name type="scientific">Conger conger</name>
    <name type="common">Conger eel</name>
    <name type="synonym">Muraena conger</name>
    <dbReference type="NCBI Taxonomy" id="82655"/>
    <lineage>
        <taxon>Eukaryota</taxon>
        <taxon>Metazoa</taxon>
        <taxon>Chordata</taxon>
        <taxon>Craniata</taxon>
        <taxon>Vertebrata</taxon>
        <taxon>Euteleostomi</taxon>
        <taxon>Actinopterygii</taxon>
        <taxon>Neopterygii</taxon>
        <taxon>Teleostei</taxon>
        <taxon>Anguilliformes</taxon>
        <taxon>Congridae</taxon>
        <taxon>Conger</taxon>
    </lineage>
</organism>
<proteinExistence type="predicted"/>
<keyword evidence="2" id="KW-1185">Reference proteome</keyword>
<gene>
    <name evidence="1" type="ORF">COCON_G00017210</name>
</gene>
<name>A0A9Q1I7U2_CONCO</name>
<sequence length="76" mass="8414">MSPLTYPISTSVLRNTAATGGFLLNEELGAAWNDAGGFWNSAKHTPRREPPKHKALTELQLKARSEKSAETRNFLM</sequence>
<comment type="caution">
    <text evidence="1">The sequence shown here is derived from an EMBL/GenBank/DDBJ whole genome shotgun (WGS) entry which is preliminary data.</text>
</comment>
<evidence type="ECO:0000313" key="2">
    <source>
        <dbReference type="Proteomes" id="UP001152803"/>
    </source>
</evidence>